<name>A0AAD4Q503_9AGAM</name>
<evidence type="ECO:0000313" key="1">
    <source>
        <dbReference type="EMBL" id="KAH8978347.1"/>
    </source>
</evidence>
<organism evidence="1 2">
    <name type="scientific">Lactarius akahatsu</name>
    <dbReference type="NCBI Taxonomy" id="416441"/>
    <lineage>
        <taxon>Eukaryota</taxon>
        <taxon>Fungi</taxon>
        <taxon>Dikarya</taxon>
        <taxon>Basidiomycota</taxon>
        <taxon>Agaricomycotina</taxon>
        <taxon>Agaricomycetes</taxon>
        <taxon>Russulales</taxon>
        <taxon>Russulaceae</taxon>
        <taxon>Lactarius</taxon>
    </lineage>
</organism>
<comment type="caution">
    <text evidence="1">The sequence shown here is derived from an EMBL/GenBank/DDBJ whole genome shotgun (WGS) entry which is preliminary data.</text>
</comment>
<keyword evidence="2" id="KW-1185">Reference proteome</keyword>
<gene>
    <name evidence="1" type="ORF">EDB92DRAFT_600845</name>
</gene>
<reference evidence="1" key="1">
    <citation type="submission" date="2022-01" db="EMBL/GenBank/DDBJ databases">
        <title>Comparative genomics reveals a dynamic genome evolution in the ectomycorrhizal milk-cap (Lactarius) mushrooms.</title>
        <authorList>
            <consortium name="DOE Joint Genome Institute"/>
            <person name="Lebreton A."/>
            <person name="Tang N."/>
            <person name="Kuo A."/>
            <person name="LaButti K."/>
            <person name="Drula E."/>
            <person name="Barry K."/>
            <person name="Clum A."/>
            <person name="Lipzen A."/>
            <person name="Mousain D."/>
            <person name="Ng V."/>
            <person name="Wang R."/>
            <person name="Wang X."/>
            <person name="Dai Y."/>
            <person name="Henrissat B."/>
            <person name="Grigoriev I.V."/>
            <person name="Guerin-Laguette A."/>
            <person name="Yu F."/>
            <person name="Martin F.M."/>
        </authorList>
    </citation>
    <scope>NUCLEOTIDE SEQUENCE</scope>
    <source>
        <strain evidence="1">QP</strain>
    </source>
</reference>
<evidence type="ECO:0000313" key="2">
    <source>
        <dbReference type="Proteomes" id="UP001201163"/>
    </source>
</evidence>
<dbReference type="EMBL" id="JAKELL010000235">
    <property type="protein sequence ID" value="KAH8978347.1"/>
    <property type="molecule type" value="Genomic_DNA"/>
</dbReference>
<dbReference type="Proteomes" id="UP001201163">
    <property type="component" value="Unassembled WGS sequence"/>
</dbReference>
<protein>
    <submittedName>
        <fullName evidence="1">Uncharacterized protein</fullName>
    </submittedName>
</protein>
<proteinExistence type="predicted"/>
<sequence>MPPFFVLPVLRCAHPHTLSIQLTSLCKCPRKSVEQLCIVSLDHPNNHTWRQAWRHSDRGALAFHSSSQRPLYSNTRLDLTLSPNPVASAFFLILIFPFDILPIGRWSGGTIVQTQAVGGDWALLLFPTVLHRMSSYQGLTLQHLTSAGDEQDILDTHSHSSPVINAPLTLPSCNFTMFVTLPPVRSLCTLYSIFASRYLVLNAGPANFSPKNRVLPPQVWLSCLSLATSQSSISQGYLL</sequence>
<accession>A0AAD4Q503</accession>
<dbReference type="AlphaFoldDB" id="A0AAD4Q503"/>